<comment type="caution">
    <text evidence="2">The sequence shown here is derived from an EMBL/GenBank/DDBJ whole genome shotgun (WGS) entry which is preliminary data.</text>
</comment>
<dbReference type="PROSITE" id="PS00175">
    <property type="entry name" value="PG_MUTASE"/>
    <property type="match status" value="1"/>
</dbReference>
<keyword evidence="1" id="KW-0378">Hydrolase</keyword>
<evidence type="ECO:0000313" key="3">
    <source>
        <dbReference type="Proteomes" id="UP001597244"/>
    </source>
</evidence>
<reference evidence="3" key="1">
    <citation type="journal article" date="2019" name="Int. J. Syst. Evol. Microbiol.">
        <title>The Global Catalogue of Microorganisms (GCM) 10K type strain sequencing project: providing services to taxonomists for standard genome sequencing and annotation.</title>
        <authorList>
            <consortium name="The Broad Institute Genomics Platform"/>
            <consortium name="The Broad Institute Genome Sequencing Center for Infectious Disease"/>
            <person name="Wu L."/>
            <person name="Ma J."/>
        </authorList>
    </citation>
    <scope>NUCLEOTIDE SEQUENCE [LARGE SCALE GENOMIC DNA]</scope>
    <source>
        <strain evidence="3">CCM 8951</strain>
    </source>
</reference>
<protein>
    <submittedName>
        <fullName evidence="2">Histidine phosphatase family protein</fullName>
    </submittedName>
</protein>
<dbReference type="InterPro" id="IPR051695">
    <property type="entry name" value="Phosphoglycerate_Mutase"/>
</dbReference>
<dbReference type="Gene3D" id="3.40.50.1240">
    <property type="entry name" value="Phosphoglycerate mutase-like"/>
    <property type="match status" value="1"/>
</dbReference>
<proteinExistence type="predicted"/>
<gene>
    <name evidence="2" type="ORF">ACFQ4L_04670</name>
</gene>
<dbReference type="SMART" id="SM00855">
    <property type="entry name" value="PGAM"/>
    <property type="match status" value="1"/>
</dbReference>
<dbReference type="InterPro" id="IPR013078">
    <property type="entry name" value="His_Pase_superF_clade-1"/>
</dbReference>
<dbReference type="EMBL" id="JBHTOF010000032">
    <property type="protein sequence ID" value="MFD1465386.1"/>
    <property type="molecule type" value="Genomic_DNA"/>
</dbReference>
<dbReference type="PANTHER" id="PTHR46517:SF1">
    <property type="entry name" value="FRUCTOSE-2,6-BISPHOSPHATASE TIGAR"/>
    <property type="match status" value="1"/>
</dbReference>
<dbReference type="Proteomes" id="UP001597244">
    <property type="component" value="Unassembled WGS sequence"/>
</dbReference>
<keyword evidence="3" id="KW-1185">Reference proteome</keyword>
<evidence type="ECO:0000256" key="1">
    <source>
        <dbReference type="ARBA" id="ARBA00022801"/>
    </source>
</evidence>
<dbReference type="PANTHER" id="PTHR46517">
    <property type="entry name" value="FRUCTOSE-2,6-BISPHOSPHATASE TIGAR"/>
    <property type="match status" value="1"/>
</dbReference>
<dbReference type="CDD" id="cd07067">
    <property type="entry name" value="HP_PGM_like"/>
    <property type="match status" value="1"/>
</dbReference>
<organism evidence="2 3">
    <name type="scientific">Lapidilactobacillus mulanensis</name>
    <dbReference type="NCBI Taxonomy" id="2485999"/>
    <lineage>
        <taxon>Bacteria</taxon>
        <taxon>Bacillati</taxon>
        <taxon>Bacillota</taxon>
        <taxon>Bacilli</taxon>
        <taxon>Lactobacillales</taxon>
        <taxon>Lactobacillaceae</taxon>
        <taxon>Lapidilactobacillus</taxon>
    </lineage>
</organism>
<dbReference type="Pfam" id="PF00300">
    <property type="entry name" value="His_Phos_1"/>
    <property type="match status" value="1"/>
</dbReference>
<sequence length="192" mass="21893">MNETKTLYLMRHGETLFNVENKIQGWCDSPLTDRGIQQGLAAHEFFQSIELDHAYSSTAERASDTLELAIDARLPYQRLKDLREMGFGTFEGESERLNPKSPKEYQSFFVPYGGESSNAVGERMLKTLTGIMSLEDRHVVLAVSHAGACFNFLRMLQDPTEELAKGFTNGMIFKYQFTAQQFHLEEVIRPQI</sequence>
<accession>A0ABW4DQK8</accession>
<name>A0ABW4DQK8_9LACO</name>
<dbReference type="InterPro" id="IPR001345">
    <property type="entry name" value="PG/BPGM_mutase_AS"/>
</dbReference>
<evidence type="ECO:0000313" key="2">
    <source>
        <dbReference type="EMBL" id="MFD1465386.1"/>
    </source>
</evidence>
<dbReference type="InterPro" id="IPR029033">
    <property type="entry name" value="His_PPase_superfam"/>
</dbReference>
<dbReference type="SUPFAM" id="SSF53254">
    <property type="entry name" value="Phosphoglycerate mutase-like"/>
    <property type="match status" value="1"/>
</dbReference>